<accession>A0ACC6M0E6</accession>
<dbReference type="EMBL" id="JAWZSR010000001">
    <property type="protein sequence ID" value="MDX8044409.1"/>
    <property type="molecule type" value="Genomic_DNA"/>
</dbReference>
<gene>
    <name evidence="1" type="ORF">SH601_00280</name>
</gene>
<dbReference type="Proteomes" id="UP001277972">
    <property type="component" value="Unassembled WGS sequence"/>
</dbReference>
<keyword evidence="2" id="KW-1185">Reference proteome</keyword>
<evidence type="ECO:0000313" key="1">
    <source>
        <dbReference type="EMBL" id="MDX8044409.1"/>
    </source>
</evidence>
<proteinExistence type="predicted"/>
<evidence type="ECO:0000313" key="2">
    <source>
        <dbReference type="Proteomes" id="UP001277972"/>
    </source>
</evidence>
<reference evidence="1" key="1">
    <citation type="submission" date="2023-11" db="EMBL/GenBank/DDBJ databases">
        <title>Gracilibacillus pellucida a moderately halophilic bacterium isolated from saline soil in Xinjiang province.</title>
        <authorList>
            <person name="Zhang Z."/>
            <person name="Tan F."/>
            <person name="Wang Y."/>
            <person name="Xia M."/>
        </authorList>
    </citation>
    <scope>NUCLEOTIDE SEQUENCE</scope>
    <source>
        <strain evidence="1">S3-1-1</strain>
    </source>
</reference>
<sequence>MKKLWILFICLLFIVACGAKEEVDGDVQESENEAASETISDEEKEVELEEEEGGMEVNKGLLNVEVTLPASFFEGEDLEQIKDENTEEGISEVTQNDDGTVTYKMSKAAHKDWLEQTANGIEESMEELANDEDFGSIENIDVNKNYSEFEVAVDKEAYENSMDSFILFSLAYSGMLYQLIDGASADNYEVVIKLADDESGEEFDTIVFPDALDESLDLE</sequence>
<protein>
    <submittedName>
        <fullName evidence="1">Uncharacterized protein</fullName>
    </submittedName>
</protein>
<comment type="caution">
    <text evidence="1">The sequence shown here is derived from an EMBL/GenBank/DDBJ whole genome shotgun (WGS) entry which is preliminary data.</text>
</comment>
<organism evidence="1 2">
    <name type="scientific">Gracilibacillus pellucidus</name>
    <dbReference type="NCBI Taxonomy" id="3095368"/>
    <lineage>
        <taxon>Bacteria</taxon>
        <taxon>Bacillati</taxon>
        <taxon>Bacillota</taxon>
        <taxon>Bacilli</taxon>
        <taxon>Bacillales</taxon>
        <taxon>Bacillaceae</taxon>
        <taxon>Gracilibacillus</taxon>
    </lineage>
</organism>
<name>A0ACC6M0E6_9BACI</name>